<proteinExistence type="predicted"/>
<evidence type="ECO:0000313" key="1">
    <source>
        <dbReference type="EMBL" id="MCC2255950.1"/>
    </source>
</evidence>
<protein>
    <submittedName>
        <fullName evidence="1">Uncharacterized protein</fullName>
    </submittedName>
</protein>
<gene>
    <name evidence="1" type="ORF">LKD70_16280</name>
</gene>
<reference evidence="1 2" key="1">
    <citation type="submission" date="2021-10" db="EMBL/GenBank/DDBJ databases">
        <title>Anaerobic single-cell dispensing facilitates the cultivation of human gut bacteria.</title>
        <authorList>
            <person name="Afrizal A."/>
        </authorList>
    </citation>
    <scope>NUCLEOTIDE SEQUENCE [LARGE SCALE GENOMIC DNA]</scope>
    <source>
        <strain evidence="1 2">CLA-AA-H200</strain>
    </source>
</reference>
<comment type="caution">
    <text evidence="1">The sequence shown here is derived from an EMBL/GenBank/DDBJ whole genome shotgun (WGS) entry which is preliminary data.</text>
</comment>
<sequence length="158" mass="18151">MSKMTLEEAKRRADYSFQLNGMDGIIDQIRRKQLEGFGRDTCSQMIGAAVMEIGYVDIEVNIFSKAQVTEGDDTKDDMTPVIDYFVCVKNIHEEWVSDGYLEYTPKVDWDSDNWIAHLERDMFEALDSYVDKKHYSYGRPNSSWLEELAVIGTKGVAI</sequence>
<accession>A0ABS8G0W9</accession>
<keyword evidence="2" id="KW-1185">Reference proteome</keyword>
<name>A0ABS8G0W9_9FIRM</name>
<dbReference type="Proteomes" id="UP001198151">
    <property type="component" value="Unassembled WGS sequence"/>
</dbReference>
<evidence type="ECO:0000313" key="2">
    <source>
        <dbReference type="Proteomes" id="UP001198151"/>
    </source>
</evidence>
<dbReference type="RefSeq" id="WP_227708931.1">
    <property type="nucleotide sequence ID" value="NZ_JAJEQX010000042.1"/>
</dbReference>
<dbReference type="EMBL" id="JAJEQX010000042">
    <property type="protein sequence ID" value="MCC2255950.1"/>
    <property type="molecule type" value="Genomic_DNA"/>
</dbReference>
<organism evidence="1 2">
    <name type="scientific">Ruminococcus turbiniformis</name>
    <dbReference type="NCBI Taxonomy" id="2881258"/>
    <lineage>
        <taxon>Bacteria</taxon>
        <taxon>Bacillati</taxon>
        <taxon>Bacillota</taxon>
        <taxon>Clostridia</taxon>
        <taxon>Eubacteriales</taxon>
        <taxon>Oscillospiraceae</taxon>
        <taxon>Ruminococcus</taxon>
    </lineage>
</organism>